<dbReference type="AlphaFoldDB" id="D3AI08"/>
<sequence>MVIIDFTIFTCYNFYQLQKAKGPGRMFWPLFALLRAKFTFFADVW</sequence>
<name>D3AI08_9FIRM</name>
<accession>D3AI08</accession>
<gene>
    <name evidence="1" type="ORF">CLOSTHATH_03247</name>
</gene>
<protein>
    <submittedName>
        <fullName evidence="1">Uncharacterized protein</fullName>
    </submittedName>
</protein>
<evidence type="ECO:0000313" key="1">
    <source>
        <dbReference type="EMBL" id="EFC98540.1"/>
    </source>
</evidence>
<dbReference type="Proteomes" id="UP000004968">
    <property type="component" value="Unassembled WGS sequence"/>
</dbReference>
<organism evidence="1 2">
    <name type="scientific">Hungatella hathewayi DSM 13479</name>
    <dbReference type="NCBI Taxonomy" id="566550"/>
    <lineage>
        <taxon>Bacteria</taxon>
        <taxon>Bacillati</taxon>
        <taxon>Bacillota</taxon>
        <taxon>Clostridia</taxon>
        <taxon>Lachnospirales</taxon>
        <taxon>Lachnospiraceae</taxon>
        <taxon>Hungatella</taxon>
    </lineage>
</organism>
<evidence type="ECO:0000313" key="2">
    <source>
        <dbReference type="Proteomes" id="UP000004968"/>
    </source>
</evidence>
<proteinExistence type="predicted"/>
<comment type="caution">
    <text evidence="1">The sequence shown here is derived from an EMBL/GenBank/DDBJ whole genome shotgun (WGS) entry which is preliminary data.</text>
</comment>
<dbReference type="HOGENOM" id="CLU_3200760_0_0_9"/>
<dbReference type="EMBL" id="ACIO01000254">
    <property type="protein sequence ID" value="EFC98540.1"/>
    <property type="molecule type" value="Genomic_DNA"/>
</dbReference>
<reference evidence="1 2" key="1">
    <citation type="submission" date="2010-01" db="EMBL/GenBank/DDBJ databases">
        <authorList>
            <person name="Weinstock G."/>
            <person name="Sodergren E."/>
            <person name="Clifton S."/>
            <person name="Fulton L."/>
            <person name="Fulton B."/>
            <person name="Courtney L."/>
            <person name="Fronick C."/>
            <person name="Harrison M."/>
            <person name="Strong C."/>
            <person name="Farmer C."/>
            <person name="Delahaunty K."/>
            <person name="Markovic C."/>
            <person name="Hall O."/>
            <person name="Minx P."/>
            <person name="Tomlinson C."/>
            <person name="Mitreva M."/>
            <person name="Nelson J."/>
            <person name="Hou S."/>
            <person name="Wollam A."/>
            <person name="Pepin K.H."/>
            <person name="Johnson M."/>
            <person name="Bhonagiri V."/>
            <person name="Nash W.E."/>
            <person name="Warren W."/>
            <person name="Chinwalla A."/>
            <person name="Mardis E.R."/>
            <person name="Wilson R.K."/>
        </authorList>
    </citation>
    <scope>NUCLEOTIDE SEQUENCE [LARGE SCALE GENOMIC DNA]</scope>
    <source>
        <strain evidence="1 2">DSM 13479</strain>
    </source>
</reference>